<dbReference type="OrthoDB" id="432528at2759"/>
<evidence type="ECO:0000313" key="3">
    <source>
        <dbReference type="EMBL" id="KII73614.1"/>
    </source>
</evidence>
<dbReference type="Gene3D" id="2.120.10.80">
    <property type="entry name" value="Kelch-type beta propeller"/>
    <property type="match status" value="2"/>
</dbReference>
<name>A0A0C2J743_THEKT</name>
<evidence type="ECO:0000256" key="2">
    <source>
        <dbReference type="ARBA" id="ARBA00022737"/>
    </source>
</evidence>
<organism evidence="3 4">
    <name type="scientific">Thelohanellus kitauei</name>
    <name type="common">Myxosporean</name>
    <dbReference type="NCBI Taxonomy" id="669202"/>
    <lineage>
        <taxon>Eukaryota</taxon>
        <taxon>Metazoa</taxon>
        <taxon>Cnidaria</taxon>
        <taxon>Myxozoa</taxon>
        <taxon>Myxosporea</taxon>
        <taxon>Bivalvulida</taxon>
        <taxon>Platysporina</taxon>
        <taxon>Myxobolidae</taxon>
        <taxon>Thelohanellus</taxon>
    </lineage>
</organism>
<gene>
    <name evidence="3" type="ORF">RF11_02972</name>
</gene>
<proteinExistence type="predicted"/>
<dbReference type="EMBL" id="JWZT01000750">
    <property type="protein sequence ID" value="KII73614.1"/>
    <property type="molecule type" value="Genomic_DNA"/>
</dbReference>
<dbReference type="AlphaFoldDB" id="A0A0C2J743"/>
<protein>
    <submittedName>
        <fullName evidence="3">Ras guanine nucleotide exchange factor F</fullName>
    </submittedName>
</protein>
<accession>A0A0C2J743</accession>
<sequence length="287" mass="33333">MFYSSVYAFGNRVYLFGGCVFPLSDRLTNSVVSFDIVNKEWHSLSPCIEDYDQNTPPPICDSLICYHKDCLYILGGRQADAVYVNTMYKFCMKTTTWTTVPQVGPKPLIDRKIFGTIFKNQFYIFGGSLTRGKNRFRDVSVFDFSTNRWSTRETYSKNQHYPNDRTQESMAFSSKFGYMGGGKIPNTNMYFFDIWKFNLETLEWFQLDYTLNSNIRQHSMCIVDECCLYTFGGFRPHAARFESFEMFIVQPLTLYSQCLKSICRSPNKSSLVKRLPAAILNDLNLDK</sequence>
<dbReference type="Proteomes" id="UP000031668">
    <property type="component" value="Unassembled WGS sequence"/>
</dbReference>
<keyword evidence="4" id="KW-1185">Reference proteome</keyword>
<keyword evidence="1" id="KW-0880">Kelch repeat</keyword>
<evidence type="ECO:0000256" key="1">
    <source>
        <dbReference type="ARBA" id="ARBA00022441"/>
    </source>
</evidence>
<keyword evidence="2" id="KW-0677">Repeat</keyword>
<dbReference type="SUPFAM" id="SSF117281">
    <property type="entry name" value="Kelch motif"/>
    <property type="match status" value="1"/>
</dbReference>
<reference evidence="3 4" key="1">
    <citation type="journal article" date="2014" name="Genome Biol. Evol.">
        <title>The genome of the myxosporean Thelohanellus kitauei shows adaptations to nutrient acquisition within its fish host.</title>
        <authorList>
            <person name="Yang Y."/>
            <person name="Xiong J."/>
            <person name="Zhou Z."/>
            <person name="Huo F."/>
            <person name="Miao W."/>
            <person name="Ran C."/>
            <person name="Liu Y."/>
            <person name="Zhang J."/>
            <person name="Feng J."/>
            <person name="Wang M."/>
            <person name="Wang M."/>
            <person name="Wang L."/>
            <person name="Yao B."/>
        </authorList>
    </citation>
    <scope>NUCLEOTIDE SEQUENCE [LARGE SCALE GENOMIC DNA]</scope>
    <source>
        <strain evidence="3">Wuqing</strain>
    </source>
</reference>
<dbReference type="PANTHER" id="PTHR46093:SF18">
    <property type="entry name" value="FIBRONECTIN TYPE-III DOMAIN-CONTAINING PROTEIN"/>
    <property type="match status" value="1"/>
</dbReference>
<evidence type="ECO:0000313" key="4">
    <source>
        <dbReference type="Proteomes" id="UP000031668"/>
    </source>
</evidence>
<comment type="caution">
    <text evidence="3">The sequence shown here is derived from an EMBL/GenBank/DDBJ whole genome shotgun (WGS) entry which is preliminary data.</text>
</comment>
<dbReference type="Pfam" id="PF24681">
    <property type="entry name" value="Kelch_KLHDC2_KLHL20_DRC7"/>
    <property type="match status" value="1"/>
</dbReference>
<dbReference type="InterPro" id="IPR015915">
    <property type="entry name" value="Kelch-typ_b-propeller"/>
</dbReference>
<dbReference type="PANTHER" id="PTHR46093">
    <property type="entry name" value="ACYL-COA-BINDING DOMAIN-CONTAINING PROTEIN 5"/>
    <property type="match status" value="1"/>
</dbReference>